<dbReference type="GO" id="GO:0004113">
    <property type="term" value="F:2',3'-cyclic-nucleotide 3'-phosphodiesterase activity"/>
    <property type="evidence" value="ECO:0007669"/>
    <property type="project" value="TreeGrafter"/>
</dbReference>
<dbReference type="EMBL" id="LAZR01006456">
    <property type="protein sequence ID" value="KKM91991.1"/>
    <property type="molecule type" value="Genomic_DNA"/>
</dbReference>
<protein>
    <submittedName>
        <fullName evidence="1">Uncharacterized protein</fullName>
    </submittedName>
</protein>
<comment type="caution">
    <text evidence="1">The sequence shown here is derived from an EMBL/GenBank/DDBJ whole genome shotgun (WGS) entry which is preliminary data.</text>
</comment>
<organism evidence="1">
    <name type="scientific">marine sediment metagenome</name>
    <dbReference type="NCBI Taxonomy" id="412755"/>
    <lineage>
        <taxon>unclassified sequences</taxon>
        <taxon>metagenomes</taxon>
        <taxon>ecological metagenomes</taxon>
    </lineage>
</organism>
<dbReference type="Gene3D" id="3.60.21.10">
    <property type="match status" value="1"/>
</dbReference>
<sequence length="81" mass="8467">QTADESVLPGGTAYITDVGMTGPVNSVIGVESGIIFERFLSQIPVRFEVAHGPALLCAVIVDIDEATGGARSIERVQLSHS</sequence>
<dbReference type="Pfam" id="PF13277">
    <property type="entry name" value="YmdB"/>
    <property type="match status" value="1"/>
</dbReference>
<feature type="non-terminal residue" evidence="1">
    <location>
        <position position="1"/>
    </location>
</feature>
<name>A0A0F9LXX0_9ZZZZ</name>
<evidence type="ECO:0000313" key="1">
    <source>
        <dbReference type="EMBL" id="KKM91991.1"/>
    </source>
</evidence>
<dbReference type="InterPro" id="IPR005235">
    <property type="entry name" value="YmdB-like"/>
</dbReference>
<accession>A0A0F9LXX0</accession>
<dbReference type="AlphaFoldDB" id="A0A0F9LXX0"/>
<dbReference type="SUPFAM" id="SSF56300">
    <property type="entry name" value="Metallo-dependent phosphatases"/>
    <property type="match status" value="1"/>
</dbReference>
<dbReference type="PANTHER" id="PTHR36303:SF1">
    <property type="entry name" value="2',3'-CYCLIC-NUCLEOTIDE 2'-PHOSPHODIESTERASE"/>
    <property type="match status" value="1"/>
</dbReference>
<gene>
    <name evidence="1" type="ORF">LCGC14_1222870</name>
</gene>
<reference evidence="1" key="1">
    <citation type="journal article" date="2015" name="Nature">
        <title>Complex archaea that bridge the gap between prokaryotes and eukaryotes.</title>
        <authorList>
            <person name="Spang A."/>
            <person name="Saw J.H."/>
            <person name="Jorgensen S.L."/>
            <person name="Zaremba-Niedzwiedzka K."/>
            <person name="Martijn J."/>
            <person name="Lind A.E."/>
            <person name="van Eijk R."/>
            <person name="Schleper C."/>
            <person name="Guy L."/>
            <person name="Ettema T.J."/>
        </authorList>
    </citation>
    <scope>NUCLEOTIDE SEQUENCE</scope>
</reference>
<dbReference type="PANTHER" id="PTHR36303">
    <property type="entry name" value="2',3'-CYCLIC-NUCLEOTIDE 2'-PHOSPHODIESTERASE"/>
    <property type="match status" value="1"/>
</dbReference>
<proteinExistence type="predicted"/>
<dbReference type="InterPro" id="IPR029052">
    <property type="entry name" value="Metallo-depent_PP-like"/>
</dbReference>